<evidence type="ECO:0000256" key="4">
    <source>
        <dbReference type="SAM" id="MobiDB-lite"/>
    </source>
</evidence>
<keyword evidence="7" id="KW-1185">Reference proteome</keyword>
<name>A0A4R5XDS7_9AGAM</name>
<feature type="compositionally biased region" description="Basic and acidic residues" evidence="4">
    <location>
        <begin position="26"/>
        <end position="37"/>
    </location>
</feature>
<feature type="region of interest" description="Disordered" evidence="4">
    <location>
        <begin position="337"/>
        <end position="364"/>
    </location>
</feature>
<feature type="region of interest" description="Disordered" evidence="4">
    <location>
        <begin position="791"/>
        <end position="882"/>
    </location>
</feature>
<feature type="compositionally biased region" description="Low complexity" evidence="4">
    <location>
        <begin position="925"/>
        <end position="939"/>
    </location>
</feature>
<dbReference type="STRING" id="50990.A0A4R5XDS7"/>
<dbReference type="Gene3D" id="3.40.50.2300">
    <property type="match status" value="1"/>
</dbReference>
<sequence length="1462" mass="156479">MPTPSAGDVETMLTARLPTQPAGQAEHGEPFDKDTNVDKPLSNEFGFVYPTDPAFADGNTRDSQTLDTHSESAEANSLNNGGNEPPDPSQFAHGSEGDDSTPTNGSRDPDSRSLSPHTHPRLSRAFSMPLPSQLAHLKNPRRLLADSKLPSSPIITTLSPGSTHFHELSLELADSVQMVIQTLLRISPPQLLDPAKEQFSACSLSIPSPSVTAMLTAMKNLNYMSANMPTFSSLYREREEGSGPFSPSPTEIQDDFDIGETLQSVGDALSGLAAQAGVDLVLFHADVGMKHVSVRADECGISYALSHIVRQILDTAQPGDTIEIGLFIAAEKRKPLTSLDDSDGNTSSTESNTSLSSSPPLDGQETSLRVTFDVAHKFGGNVSTDEKRIESYFEQRPKPNLDSQILNRLLFHLRATLQVDQRPRFFPHGRACELSLIVDAGSPEVMSQHPQPLPDEEIRQPYANANIQLATEPSLEELMTFAETLKGKKVALHASEKGSFAHHLTSYLTAWGLDVSHMSTVPPVDSETASTVGDESVSSSVTTLDGPHASPLTSTVVESPAPMDPSVNPLDTAKPGGPPAFVIIDDDVEALRRRLLQLRTEAPYTLSLHPKRPNLSALHRPRSTPHVMRAKGVQPPQAQTPVPLLPPVIVHFTSLANYKLVKDVLQSVLSTTSPSCIIPEVIVLPKPAGPRRLLTALRTAVVKPVVDPFFAPIATSPMSPSVHGLGANYFAQQSPSSRTRPTISPRTTSDGSTRSDSRKDHGGHPYALPPPSPLRESDTVDYFPEAVQLGSSPSSGLVIQSPDGQPAGIFFHPRGTQKGAKGTEGNNNGSVASPPQMVRDNGSLRLPDWRKLNQRRVPSDGDAYPPSMLPGNTTPTRPAAVSRNRSALSFAAAASAEALAAASVDTITSSTPTISGRSKGRSSRSESVISTSPSTSSGIRQAGSPPHVSPQSPYNPSAMPGPVDSLLRVSTTPPASPHSPSGQQKRMGSRRTSETAENSAARKSRAAAESNIVPPINVLIVEDNPINQTILSTFMKKKKIKYDVAKNGEEAVAKWKSGTFHLILMDIQMPVMDGIEATKAIRREEKLNSMSGYTSSTPTEGARTPSEDDSRGSSVVTVATPFRSSVIIVALTASSLQSDRVAALAAGCNDFLTKPVSLQWLNNKIIEWGSIKALQMWADLRPEVVQSMSRGQVAQAKNIASKLYMPPGRHRSATTSPSAGDANWVESPKPFTPGHGRPPSLSMSASHTPLATTPAAETPRGFITSPIDSFDADQLFFPPGQEPGRSKSSSHRAQPTTRDTSMDKDTDGMPDNLLDAENESVAISDTLYLTDSSQDQLSPHSHRPSSPRVISGERALRTHLKDSEQDASVKAELDALGRPLLLGERALSTGNVAIAELLHPGDDSDGFQSSKSAEPEKPSQAVQQMSTQPEESENASSHDSTVSPNDNSEKPPPPQTKKEKLA</sequence>
<feature type="compositionally biased region" description="Low complexity" evidence="4">
    <location>
        <begin position="1248"/>
        <end position="1259"/>
    </location>
</feature>
<dbReference type="SMART" id="SM00448">
    <property type="entry name" value="REC"/>
    <property type="match status" value="1"/>
</dbReference>
<feature type="region of interest" description="Disordered" evidence="4">
    <location>
        <begin position="725"/>
        <end position="778"/>
    </location>
</feature>
<feature type="compositionally biased region" description="Low complexity" evidence="4">
    <location>
        <begin position="970"/>
        <end position="981"/>
    </location>
</feature>
<feature type="region of interest" description="Disordered" evidence="4">
    <location>
        <begin position="1398"/>
        <end position="1462"/>
    </location>
</feature>
<dbReference type="SUPFAM" id="SSF52172">
    <property type="entry name" value="CheY-like"/>
    <property type="match status" value="1"/>
</dbReference>
<feature type="compositionally biased region" description="Low complexity" evidence="4">
    <location>
        <begin position="996"/>
        <end position="1008"/>
    </location>
</feature>
<feature type="compositionally biased region" description="Polar residues" evidence="4">
    <location>
        <begin position="1420"/>
        <end position="1446"/>
    </location>
</feature>
<feature type="compositionally biased region" description="Polar residues" evidence="4">
    <location>
        <begin position="61"/>
        <end position="82"/>
    </location>
</feature>
<feature type="region of interest" description="Disordered" evidence="4">
    <location>
        <begin position="909"/>
        <end position="1008"/>
    </location>
</feature>
<organism evidence="6 7">
    <name type="scientific">Rickenella mellea</name>
    <dbReference type="NCBI Taxonomy" id="50990"/>
    <lineage>
        <taxon>Eukaryota</taxon>
        <taxon>Fungi</taxon>
        <taxon>Dikarya</taxon>
        <taxon>Basidiomycota</taxon>
        <taxon>Agaricomycotina</taxon>
        <taxon>Agaricomycetes</taxon>
        <taxon>Hymenochaetales</taxon>
        <taxon>Rickenellaceae</taxon>
        <taxon>Rickenella</taxon>
    </lineage>
</organism>
<dbReference type="InterPro" id="IPR001789">
    <property type="entry name" value="Sig_transdc_resp-reg_receiver"/>
</dbReference>
<feature type="compositionally biased region" description="Polar residues" evidence="4">
    <location>
        <begin position="824"/>
        <end position="833"/>
    </location>
</feature>
<dbReference type="VEuPathDB" id="FungiDB:BD410DRAFT_757796"/>
<dbReference type="OrthoDB" id="21225at2759"/>
<feature type="domain" description="Response regulatory" evidence="5">
    <location>
        <begin position="1017"/>
        <end position="1169"/>
    </location>
</feature>
<feature type="modified residue" description="4-aspartylphosphate" evidence="3">
    <location>
        <position position="1066"/>
    </location>
</feature>
<dbReference type="CDD" id="cd17546">
    <property type="entry name" value="REC_hyHK_CKI1_RcsC-like"/>
    <property type="match status" value="1"/>
</dbReference>
<feature type="compositionally biased region" description="Polar residues" evidence="4">
    <location>
        <begin position="527"/>
        <end position="543"/>
    </location>
</feature>
<dbReference type="Proteomes" id="UP000294933">
    <property type="component" value="Unassembled WGS sequence"/>
</dbReference>
<evidence type="ECO:0000259" key="5">
    <source>
        <dbReference type="PROSITE" id="PS50110"/>
    </source>
</evidence>
<evidence type="ECO:0000256" key="2">
    <source>
        <dbReference type="ARBA" id="ARBA00023012"/>
    </source>
</evidence>
<evidence type="ECO:0000256" key="3">
    <source>
        <dbReference type="PROSITE-ProRule" id="PRU00169"/>
    </source>
</evidence>
<keyword evidence="1 3" id="KW-0597">Phosphoprotein</keyword>
<dbReference type="PANTHER" id="PTHR45339:SF1">
    <property type="entry name" value="HYBRID SIGNAL TRANSDUCTION HISTIDINE KINASE J"/>
    <property type="match status" value="1"/>
</dbReference>
<dbReference type="GO" id="GO:0000156">
    <property type="term" value="F:phosphorelay response regulator activity"/>
    <property type="evidence" value="ECO:0007669"/>
    <property type="project" value="UniProtKB-ARBA"/>
</dbReference>
<feature type="region of interest" description="Disordered" evidence="4">
    <location>
        <begin position="1205"/>
        <end position="1313"/>
    </location>
</feature>
<dbReference type="Pfam" id="PF00072">
    <property type="entry name" value="Response_reg"/>
    <property type="match status" value="1"/>
</dbReference>
<feature type="compositionally biased region" description="Polar residues" evidence="4">
    <location>
        <begin position="1088"/>
        <end position="1099"/>
    </location>
</feature>
<dbReference type="EMBL" id="ML170156">
    <property type="protein sequence ID" value="TDL29143.1"/>
    <property type="molecule type" value="Genomic_DNA"/>
</dbReference>
<evidence type="ECO:0000313" key="6">
    <source>
        <dbReference type="EMBL" id="TDL29143.1"/>
    </source>
</evidence>
<feature type="region of interest" description="Disordered" evidence="4">
    <location>
        <begin position="1086"/>
        <end position="1115"/>
    </location>
</feature>
<protein>
    <recommendedName>
        <fullName evidence="5">Response regulatory domain-containing protein</fullName>
    </recommendedName>
</protein>
<gene>
    <name evidence="6" type="ORF">BD410DRAFT_757796</name>
</gene>
<dbReference type="PANTHER" id="PTHR45339">
    <property type="entry name" value="HYBRID SIGNAL TRANSDUCTION HISTIDINE KINASE J"/>
    <property type="match status" value="1"/>
</dbReference>
<dbReference type="PROSITE" id="PS50110">
    <property type="entry name" value="RESPONSE_REGULATORY"/>
    <property type="match status" value="1"/>
</dbReference>
<proteinExistence type="predicted"/>
<accession>A0A4R5XDS7</accession>
<evidence type="ECO:0000313" key="7">
    <source>
        <dbReference type="Proteomes" id="UP000294933"/>
    </source>
</evidence>
<feature type="compositionally biased region" description="Low complexity" evidence="4">
    <location>
        <begin position="734"/>
        <end position="752"/>
    </location>
</feature>
<feature type="compositionally biased region" description="Basic and acidic residues" evidence="4">
    <location>
        <begin position="753"/>
        <end position="763"/>
    </location>
</feature>
<keyword evidence="2" id="KW-0902">Two-component regulatory system</keyword>
<feature type="compositionally biased region" description="Low complexity" evidence="4">
    <location>
        <begin position="344"/>
        <end position="358"/>
    </location>
</feature>
<evidence type="ECO:0000256" key="1">
    <source>
        <dbReference type="ARBA" id="ARBA00022553"/>
    </source>
</evidence>
<dbReference type="FunFam" id="3.40.50.2300:FF:000146">
    <property type="entry name" value="Putative two-component response regulator SSK1p"/>
    <property type="match status" value="1"/>
</dbReference>
<feature type="compositionally biased region" description="Polar residues" evidence="4">
    <location>
        <begin position="100"/>
        <end position="116"/>
    </location>
</feature>
<reference evidence="6 7" key="1">
    <citation type="submission" date="2018-06" db="EMBL/GenBank/DDBJ databases">
        <title>A transcriptomic atlas of mushroom development highlights an independent origin of complex multicellularity.</title>
        <authorList>
            <consortium name="DOE Joint Genome Institute"/>
            <person name="Krizsan K."/>
            <person name="Almasi E."/>
            <person name="Merenyi Z."/>
            <person name="Sahu N."/>
            <person name="Viragh M."/>
            <person name="Koszo T."/>
            <person name="Mondo S."/>
            <person name="Kiss B."/>
            <person name="Balint B."/>
            <person name="Kues U."/>
            <person name="Barry K."/>
            <person name="Hegedus J.C."/>
            <person name="Henrissat B."/>
            <person name="Johnson J."/>
            <person name="Lipzen A."/>
            <person name="Ohm R."/>
            <person name="Nagy I."/>
            <person name="Pangilinan J."/>
            <person name="Yan J."/>
            <person name="Xiong Y."/>
            <person name="Grigoriev I.V."/>
            <person name="Hibbett D.S."/>
            <person name="Nagy L.G."/>
        </authorList>
    </citation>
    <scope>NUCLEOTIDE SEQUENCE [LARGE SCALE GENOMIC DNA]</scope>
    <source>
        <strain evidence="6 7">SZMC22713</strain>
    </source>
</reference>
<dbReference type="InterPro" id="IPR011006">
    <property type="entry name" value="CheY-like_superfamily"/>
</dbReference>
<feature type="region of interest" description="Disordered" evidence="4">
    <location>
        <begin position="1"/>
        <end position="124"/>
    </location>
</feature>
<feature type="region of interest" description="Disordered" evidence="4">
    <location>
        <begin position="522"/>
        <end position="574"/>
    </location>
</feature>